<name>A0A328F9Z3_9BACT</name>
<keyword evidence="2" id="KW-0408">Iron</keyword>
<sequence>MQDILSGRRNNNIACKICTTYGRVGLTTLPKGKIMKTTQKTYGMSRRNFMTFAGGAMGFATIAATGVPIGCASSKSKVEDTSQQSGAVTPANQEGMSVNPYPVNPSRISPKSYEHKGDFTVMTVGTGCPDTIVGRSGPSTLVQYKGNYFLVDIGAGTTFRLVEAGIHLDRIKNILITHMHTDHTDGYSKFMVESWTLGRRDTDIFGVKGVNALHNIFATVFPEDIKYRLGKTATVDGMYEKVNITELEGANTFTLDGVEIRTLPTIHAVYNLAYRFDVDGNSIVVSGDTSYSENLITLSKNADILVVDSGRVVNKRYMGPGEMKPPPGGKQSGPPAAANPATYVPKEVQGKSHASLEDVAIMAAKANVKKIVLTHYPPFEVDIETTLKQYKRFYNGEVIFGQDLLEVKP</sequence>
<dbReference type="CDD" id="cd07719">
    <property type="entry name" value="arylsulfatase_AtsA-like_MBL-fold"/>
    <property type="match status" value="1"/>
</dbReference>
<keyword evidence="2" id="KW-0411">Iron-sulfur</keyword>
<keyword evidence="4" id="KW-0812">Transmembrane</keyword>
<dbReference type="InterPro" id="IPR006311">
    <property type="entry name" value="TAT_signal"/>
</dbReference>
<evidence type="ECO:0000256" key="4">
    <source>
        <dbReference type="SAM" id="Phobius"/>
    </source>
</evidence>
<reference evidence="5 8" key="2">
    <citation type="submission" date="2019-02" db="EMBL/GenBank/DDBJ databases">
        <title>Complete genome sequence of Desulfobacter hydrogenophilus AcRS1.</title>
        <authorList>
            <person name="Marietou A."/>
            <person name="Lund M.B."/>
            <person name="Marshall I.P.G."/>
            <person name="Schreiber L."/>
            <person name="Jorgensen B."/>
        </authorList>
    </citation>
    <scope>NUCLEOTIDE SEQUENCE [LARGE SCALE GENOMIC DNA]</scope>
    <source>
        <strain evidence="5 8">AcRS1</strain>
    </source>
</reference>
<keyword evidence="1" id="KW-0378">Hydrolase</keyword>
<keyword evidence="2" id="KW-0479">Metal-binding</keyword>
<dbReference type="Pfam" id="PF23023">
    <property type="entry name" value="Anti-Pycsar_Apyc1"/>
    <property type="match status" value="1"/>
</dbReference>
<dbReference type="PROSITE" id="PS51318">
    <property type="entry name" value="TAT"/>
    <property type="match status" value="1"/>
</dbReference>
<protein>
    <submittedName>
        <fullName evidence="5">MBL fold metallo-hydrolase</fullName>
    </submittedName>
</protein>
<keyword evidence="8" id="KW-1185">Reference proteome</keyword>
<dbReference type="OrthoDB" id="9803916at2"/>
<gene>
    <name evidence="6" type="ORF">DO021_20105</name>
    <name evidence="5" type="ORF">EYB58_06465</name>
</gene>
<evidence type="ECO:0000313" key="5">
    <source>
        <dbReference type="EMBL" id="QBH12590.1"/>
    </source>
</evidence>
<dbReference type="Proteomes" id="UP000293902">
    <property type="component" value="Chromosome"/>
</dbReference>
<reference evidence="6 7" key="1">
    <citation type="submission" date="2018-06" db="EMBL/GenBank/DDBJ databases">
        <title>Complete Genome Sequence of Desulfobacter hydrogenophilus (DSM3380).</title>
        <authorList>
            <person name="Marietou A."/>
            <person name="Schreiber L."/>
            <person name="Marshall I."/>
            <person name="Jorgensen B."/>
        </authorList>
    </citation>
    <scope>NUCLEOTIDE SEQUENCE [LARGE SCALE GENOMIC DNA]</scope>
    <source>
        <strain evidence="6 7">DSM 3380</strain>
    </source>
</reference>
<dbReference type="PANTHER" id="PTHR46018:SF2">
    <property type="entry name" value="ZINC PHOSPHODIESTERASE ELAC PROTEIN 1"/>
    <property type="match status" value="1"/>
</dbReference>
<feature type="compositionally biased region" description="Polar residues" evidence="3">
    <location>
        <begin position="81"/>
        <end position="96"/>
    </location>
</feature>
<dbReference type="AlphaFoldDB" id="A0A328F9Z3"/>
<proteinExistence type="predicted"/>
<dbReference type="EMBL" id="QLNI01000056">
    <property type="protein sequence ID" value="RAM00232.1"/>
    <property type="molecule type" value="Genomic_DNA"/>
</dbReference>
<dbReference type="Gene3D" id="3.60.15.10">
    <property type="entry name" value="Ribonuclease Z/Hydroxyacylglutathione hydrolase-like"/>
    <property type="match status" value="1"/>
</dbReference>
<organism evidence="6 7">
    <name type="scientific">Desulfobacter hydrogenophilus</name>
    <dbReference type="NCBI Taxonomy" id="2291"/>
    <lineage>
        <taxon>Bacteria</taxon>
        <taxon>Pseudomonadati</taxon>
        <taxon>Thermodesulfobacteriota</taxon>
        <taxon>Desulfobacteria</taxon>
        <taxon>Desulfobacterales</taxon>
        <taxon>Desulfobacteraceae</taxon>
        <taxon>Desulfobacter</taxon>
    </lineage>
</organism>
<dbReference type="EMBL" id="CP036313">
    <property type="protein sequence ID" value="QBH12590.1"/>
    <property type="molecule type" value="Genomic_DNA"/>
</dbReference>
<evidence type="ECO:0000313" key="6">
    <source>
        <dbReference type="EMBL" id="RAM00232.1"/>
    </source>
</evidence>
<accession>A0A328F9Z3</accession>
<evidence type="ECO:0000256" key="1">
    <source>
        <dbReference type="ARBA" id="ARBA00022801"/>
    </source>
</evidence>
<feature type="region of interest" description="Disordered" evidence="3">
    <location>
        <begin position="317"/>
        <end position="341"/>
    </location>
</feature>
<dbReference type="Proteomes" id="UP000248798">
    <property type="component" value="Unassembled WGS sequence"/>
</dbReference>
<evidence type="ECO:0000256" key="3">
    <source>
        <dbReference type="SAM" id="MobiDB-lite"/>
    </source>
</evidence>
<evidence type="ECO:0000256" key="2">
    <source>
        <dbReference type="ARBA" id="ARBA00023014"/>
    </source>
</evidence>
<evidence type="ECO:0000313" key="7">
    <source>
        <dbReference type="Proteomes" id="UP000248798"/>
    </source>
</evidence>
<dbReference type="InterPro" id="IPR036866">
    <property type="entry name" value="RibonucZ/Hydroxyglut_hydro"/>
</dbReference>
<dbReference type="GO" id="GO:0042781">
    <property type="term" value="F:3'-tRNA processing endoribonuclease activity"/>
    <property type="evidence" value="ECO:0007669"/>
    <property type="project" value="TreeGrafter"/>
</dbReference>
<dbReference type="GO" id="GO:0051536">
    <property type="term" value="F:iron-sulfur cluster binding"/>
    <property type="evidence" value="ECO:0007669"/>
    <property type="project" value="UniProtKB-KW"/>
</dbReference>
<evidence type="ECO:0000313" key="8">
    <source>
        <dbReference type="Proteomes" id="UP000293902"/>
    </source>
</evidence>
<feature type="transmembrane region" description="Helical" evidence="4">
    <location>
        <begin position="49"/>
        <end position="69"/>
    </location>
</feature>
<keyword evidence="4" id="KW-1133">Transmembrane helix</keyword>
<feature type="region of interest" description="Disordered" evidence="3">
    <location>
        <begin position="78"/>
        <end position="100"/>
    </location>
</feature>
<dbReference type="PANTHER" id="PTHR46018">
    <property type="entry name" value="ZINC PHOSPHODIESTERASE ELAC PROTEIN 1"/>
    <property type="match status" value="1"/>
</dbReference>
<keyword evidence="4" id="KW-0472">Membrane</keyword>
<dbReference type="SUPFAM" id="SSF56281">
    <property type="entry name" value="Metallo-hydrolase/oxidoreductase"/>
    <property type="match status" value="1"/>
</dbReference>
<dbReference type="InterPro" id="IPR044094">
    <property type="entry name" value="AtsA-like_MBL-fold"/>
</dbReference>